<gene>
    <name evidence="2" type="ORF">O3P69_003603</name>
</gene>
<evidence type="ECO:0000313" key="3">
    <source>
        <dbReference type="Proteomes" id="UP001487740"/>
    </source>
</evidence>
<name>A0AAW0UHZ5_SCYPA</name>
<comment type="caution">
    <text evidence="2">The sequence shown here is derived from an EMBL/GenBank/DDBJ whole genome shotgun (WGS) entry which is preliminary data.</text>
</comment>
<reference evidence="2 3" key="1">
    <citation type="submission" date="2023-03" db="EMBL/GenBank/DDBJ databases">
        <title>High-quality genome of Scylla paramamosain provides insights in environmental adaptation.</title>
        <authorList>
            <person name="Zhang L."/>
        </authorList>
    </citation>
    <scope>NUCLEOTIDE SEQUENCE [LARGE SCALE GENOMIC DNA]</scope>
    <source>
        <strain evidence="2">LZ_2023a</strain>
        <tissue evidence="2">Muscle</tissue>
    </source>
</reference>
<accession>A0AAW0UHZ5</accession>
<evidence type="ECO:0000313" key="2">
    <source>
        <dbReference type="EMBL" id="KAK8399703.1"/>
    </source>
</evidence>
<dbReference type="Proteomes" id="UP001487740">
    <property type="component" value="Unassembled WGS sequence"/>
</dbReference>
<keyword evidence="1" id="KW-0732">Signal</keyword>
<protein>
    <submittedName>
        <fullName evidence="2">Uncharacterized protein</fullName>
    </submittedName>
</protein>
<evidence type="ECO:0000256" key="1">
    <source>
        <dbReference type="SAM" id="SignalP"/>
    </source>
</evidence>
<dbReference type="EMBL" id="JARAKH010000011">
    <property type="protein sequence ID" value="KAK8399703.1"/>
    <property type="molecule type" value="Genomic_DNA"/>
</dbReference>
<proteinExistence type="predicted"/>
<feature type="chain" id="PRO_5043384980" evidence="1">
    <location>
        <begin position="27"/>
        <end position="341"/>
    </location>
</feature>
<sequence length="341" mass="37359">MHWGGIAAPRSKWCVVTAARAVLVAAWRAEDQHSSIGIEKQRKAGGGGCRDWLGHGLAGDTGTGRGTQAYTWACDFNASYGSLIISVQGNILPPRAVRGSGAADASTKCNQQQRPFHLHLKYWTRERVSGNTAADMAESFIGVFSLAETPLLCEECFCWARRGKARQARQRECFLMIIRIMENLLAAQSQGHPLELPRVLAVEGLPFVTGLVERHEGSQSLIFKASGRRVKGKEGRKVTKETRLGLRELNSCIESNLEAGRRKPTGKGRHKTIAATSDPQHVPQFTLESVPLPEFSNHPQCLQECVCPCVSLCYLQGCAGGDSGARIRILHSEKEQQEQSD</sequence>
<dbReference type="AlphaFoldDB" id="A0AAW0UHZ5"/>
<organism evidence="2 3">
    <name type="scientific">Scylla paramamosain</name>
    <name type="common">Mud crab</name>
    <dbReference type="NCBI Taxonomy" id="85552"/>
    <lineage>
        <taxon>Eukaryota</taxon>
        <taxon>Metazoa</taxon>
        <taxon>Ecdysozoa</taxon>
        <taxon>Arthropoda</taxon>
        <taxon>Crustacea</taxon>
        <taxon>Multicrustacea</taxon>
        <taxon>Malacostraca</taxon>
        <taxon>Eumalacostraca</taxon>
        <taxon>Eucarida</taxon>
        <taxon>Decapoda</taxon>
        <taxon>Pleocyemata</taxon>
        <taxon>Brachyura</taxon>
        <taxon>Eubrachyura</taxon>
        <taxon>Portunoidea</taxon>
        <taxon>Portunidae</taxon>
        <taxon>Portuninae</taxon>
        <taxon>Scylla</taxon>
    </lineage>
</organism>
<keyword evidence="3" id="KW-1185">Reference proteome</keyword>
<feature type="signal peptide" evidence="1">
    <location>
        <begin position="1"/>
        <end position="26"/>
    </location>
</feature>